<comment type="cofactor">
    <cofactor evidence="4">
        <name>Mg(2+)</name>
        <dbReference type="ChEBI" id="CHEBI:18420"/>
    </cofactor>
</comment>
<evidence type="ECO:0000256" key="4">
    <source>
        <dbReference type="RuleBase" id="RU361279"/>
    </source>
</evidence>
<dbReference type="EMBL" id="CP121472">
    <property type="protein sequence ID" value="WPL17770.1"/>
    <property type="molecule type" value="Genomic_DNA"/>
</dbReference>
<keyword evidence="5" id="KW-0436">Ligase</keyword>
<keyword evidence="2 4" id="KW-0547">Nucleotide-binding</keyword>
<keyword evidence="6" id="KW-1185">Reference proteome</keyword>
<proteinExistence type="inferred from homology"/>
<reference evidence="5 6" key="1">
    <citation type="journal article" date="2023" name="Microorganisms">
        <title>Thiorhodovibrio frisius and Trv. litoralis spp. nov., Two Novel Members from a Clade of Fastidious Purple Sulfur Bacteria That Exhibit Unique Red-Shifted Light-Harvesting Capabilities.</title>
        <authorList>
            <person name="Methner A."/>
            <person name="Kuzyk S.B."/>
            <person name="Petersen J."/>
            <person name="Bauer S."/>
            <person name="Brinkmann H."/>
            <person name="Sichau K."/>
            <person name="Wanner G."/>
            <person name="Wolf J."/>
            <person name="Neumann-Schaal M."/>
            <person name="Henke P."/>
            <person name="Tank M."/>
            <person name="Sproer C."/>
            <person name="Bunk B."/>
            <person name="Overmann J."/>
        </authorList>
    </citation>
    <scope>NUCLEOTIDE SEQUENCE [LARGE SCALE GENOMIC DNA]</scope>
    <source>
        <strain evidence="5 6">DSM 6702</strain>
    </source>
</reference>
<keyword evidence="4" id="KW-0479">Metal-binding</keyword>
<protein>
    <recommendedName>
        <fullName evidence="4">5-formyltetrahydrofolate cyclo-ligase</fullName>
        <ecNumber evidence="4">6.3.3.2</ecNumber>
    </recommendedName>
</protein>
<keyword evidence="3 4" id="KW-0067">ATP-binding</keyword>
<organism evidence="5 6">
    <name type="scientific">Thiorhodovibrio winogradskyi</name>
    <dbReference type="NCBI Taxonomy" id="77007"/>
    <lineage>
        <taxon>Bacteria</taxon>
        <taxon>Pseudomonadati</taxon>
        <taxon>Pseudomonadota</taxon>
        <taxon>Gammaproteobacteria</taxon>
        <taxon>Chromatiales</taxon>
        <taxon>Chromatiaceae</taxon>
        <taxon>Thiorhodovibrio</taxon>
    </lineage>
</organism>
<dbReference type="NCBIfam" id="TIGR02727">
    <property type="entry name" value="MTHFS_bact"/>
    <property type="match status" value="1"/>
</dbReference>
<dbReference type="RefSeq" id="WP_328983574.1">
    <property type="nucleotide sequence ID" value="NZ_CP121472.1"/>
</dbReference>
<dbReference type="Pfam" id="PF01812">
    <property type="entry name" value="5-FTHF_cyc-lig"/>
    <property type="match status" value="1"/>
</dbReference>
<evidence type="ECO:0000313" key="6">
    <source>
        <dbReference type="Proteomes" id="UP001432180"/>
    </source>
</evidence>
<sequence length="212" mass="24163">MPPSLSLRRALRARRRALTKNSQRQHAHRVATRILRLPGIRRARRIALYVAADGELDPTPIRDGLSRAGVTWYLPAITSVAPPRLAFYADRAPNARRINRFGIPEPDHRQLAPIKLSALDLVLLPLVGFDRHCQRIGMGLGFYDRCFGDIRSRLHWSRRPRLIGLAHECQRLEQIDSNHWDVVLDAVITEANIYHRDSHISEMALSSASLRP</sequence>
<dbReference type="PIRSF" id="PIRSF006806">
    <property type="entry name" value="FTHF_cligase"/>
    <property type="match status" value="1"/>
</dbReference>
<evidence type="ECO:0000256" key="1">
    <source>
        <dbReference type="ARBA" id="ARBA00010638"/>
    </source>
</evidence>
<comment type="catalytic activity">
    <reaction evidence="4">
        <text>(6S)-5-formyl-5,6,7,8-tetrahydrofolate + ATP = (6R)-5,10-methenyltetrahydrofolate + ADP + phosphate</text>
        <dbReference type="Rhea" id="RHEA:10488"/>
        <dbReference type="ChEBI" id="CHEBI:30616"/>
        <dbReference type="ChEBI" id="CHEBI:43474"/>
        <dbReference type="ChEBI" id="CHEBI:57455"/>
        <dbReference type="ChEBI" id="CHEBI:57457"/>
        <dbReference type="ChEBI" id="CHEBI:456216"/>
        <dbReference type="EC" id="6.3.3.2"/>
    </reaction>
</comment>
<dbReference type="PANTHER" id="PTHR23407:SF1">
    <property type="entry name" value="5-FORMYLTETRAHYDROFOLATE CYCLO-LIGASE"/>
    <property type="match status" value="1"/>
</dbReference>
<evidence type="ECO:0000256" key="3">
    <source>
        <dbReference type="ARBA" id="ARBA00022840"/>
    </source>
</evidence>
<dbReference type="InterPro" id="IPR002698">
    <property type="entry name" value="FTHF_cligase"/>
</dbReference>
<name>A0ABZ0SDV6_9GAMM</name>
<dbReference type="Gene3D" id="3.40.50.10420">
    <property type="entry name" value="NagB/RpiA/CoA transferase-like"/>
    <property type="match status" value="1"/>
</dbReference>
<evidence type="ECO:0000256" key="2">
    <source>
        <dbReference type="ARBA" id="ARBA00022741"/>
    </source>
</evidence>
<dbReference type="PANTHER" id="PTHR23407">
    <property type="entry name" value="ATPASE INHIBITOR/5-FORMYLTETRAHYDROFOLATE CYCLO-LIGASE"/>
    <property type="match status" value="1"/>
</dbReference>
<dbReference type="Proteomes" id="UP001432180">
    <property type="component" value="Chromosome"/>
</dbReference>
<dbReference type="SUPFAM" id="SSF100950">
    <property type="entry name" value="NagB/RpiA/CoA transferase-like"/>
    <property type="match status" value="1"/>
</dbReference>
<dbReference type="EC" id="6.3.3.2" evidence="4"/>
<dbReference type="InterPro" id="IPR037171">
    <property type="entry name" value="NagB/RpiA_transferase-like"/>
</dbReference>
<evidence type="ECO:0000313" key="5">
    <source>
        <dbReference type="EMBL" id="WPL17770.1"/>
    </source>
</evidence>
<dbReference type="InterPro" id="IPR024185">
    <property type="entry name" value="FTHF_cligase-like_sf"/>
</dbReference>
<keyword evidence="4" id="KW-0460">Magnesium</keyword>
<comment type="similarity">
    <text evidence="1 4">Belongs to the 5-formyltetrahydrofolate cyclo-ligase family.</text>
</comment>
<accession>A0ABZ0SDV6</accession>
<dbReference type="GO" id="GO:0030272">
    <property type="term" value="F:5-formyltetrahydrofolate cyclo-ligase activity"/>
    <property type="evidence" value="ECO:0007669"/>
    <property type="project" value="UniProtKB-EC"/>
</dbReference>
<gene>
    <name evidence="5" type="ORF">Thiowin_02812</name>
</gene>